<dbReference type="PANTHER" id="PTHR46954:SF1">
    <property type="entry name" value="C2H2-TYPE DOMAIN-CONTAINING PROTEIN"/>
    <property type="match status" value="1"/>
</dbReference>
<comment type="caution">
    <text evidence="1">The sequence shown here is derived from an EMBL/GenBank/DDBJ whole genome shotgun (WGS) entry which is preliminary data.</text>
</comment>
<keyword evidence="2" id="KW-1185">Reference proteome</keyword>
<organism evidence="1 2">
    <name type="scientific">Gigaspora margarita</name>
    <dbReference type="NCBI Taxonomy" id="4874"/>
    <lineage>
        <taxon>Eukaryota</taxon>
        <taxon>Fungi</taxon>
        <taxon>Fungi incertae sedis</taxon>
        <taxon>Mucoromycota</taxon>
        <taxon>Glomeromycotina</taxon>
        <taxon>Glomeromycetes</taxon>
        <taxon>Diversisporales</taxon>
        <taxon>Gigasporaceae</taxon>
        <taxon>Gigaspora</taxon>
    </lineage>
</organism>
<dbReference type="PANTHER" id="PTHR46954">
    <property type="entry name" value="C2H2-TYPE DOMAIN-CONTAINING PROTEIN"/>
    <property type="match status" value="1"/>
</dbReference>
<dbReference type="EMBL" id="CAJVQB010026051">
    <property type="protein sequence ID" value="CAG8807768.1"/>
    <property type="molecule type" value="Genomic_DNA"/>
</dbReference>
<gene>
    <name evidence="1" type="ORF">GMARGA_LOCUS24570</name>
</gene>
<evidence type="ECO:0000313" key="1">
    <source>
        <dbReference type="EMBL" id="CAG8807768.1"/>
    </source>
</evidence>
<reference evidence="1 2" key="1">
    <citation type="submission" date="2021-06" db="EMBL/GenBank/DDBJ databases">
        <authorList>
            <person name="Kallberg Y."/>
            <person name="Tangrot J."/>
            <person name="Rosling A."/>
        </authorList>
    </citation>
    <scope>NUCLEOTIDE SEQUENCE [LARGE SCALE GENOMIC DNA]</scope>
    <source>
        <strain evidence="1 2">120-4 pot B 10/14</strain>
    </source>
</reference>
<name>A0ABN7VZP6_GIGMA</name>
<sequence>MQRLPNFDKHFFYKPPSDLYQEFANTYAYYKQATLCNPTLNKQNLLNKAQTVWKEIKNKNEAVIREKIQSYLTTAPSTIPKIKEATQRILKCQQAIKMISNQDIKNELLSKIEADSYHHHHSAKVSLASVARTDMKQHVNKHYCLASVKAARVFAAVFASDTVVILQDNKAKIGLGIPAVGHTFKTMQSINEPVTVKDHDFPKGSTSLLTHMADLLSLVNDQDFASVLLKENDIRLIWALDLDYLTVRTHVPYQSAYNPVERSMASLLEKLAGITLPIDKYGMHLDSQGNVVDEELAQYNFEFLGNRLCELWSRDDIYAPDAVLLLDQNDGFLPPIAKGMNGHYIDPIHTLQYFDKLKIPQYDSSCSSISKEIYQCLYYNKCGKYYPTLKFIANHKYQQHPSKCGRPQKQVDETVNLNFRVAEDVVDHDLLEDEISNSHEVQSENEWKLIDVRIY</sequence>
<protein>
    <submittedName>
        <fullName evidence="1">38067_t:CDS:1</fullName>
    </submittedName>
</protein>
<proteinExistence type="predicted"/>
<dbReference type="Proteomes" id="UP000789901">
    <property type="component" value="Unassembled WGS sequence"/>
</dbReference>
<accession>A0ABN7VZP6</accession>
<evidence type="ECO:0000313" key="2">
    <source>
        <dbReference type="Proteomes" id="UP000789901"/>
    </source>
</evidence>